<protein>
    <submittedName>
        <fullName evidence="1">Uncharacterized protein</fullName>
    </submittedName>
</protein>
<evidence type="ECO:0000313" key="1">
    <source>
        <dbReference type="EMBL" id="KZO98752.1"/>
    </source>
</evidence>
<dbReference type="AlphaFoldDB" id="A0A167PFZ1"/>
<keyword evidence="2" id="KW-1185">Reference proteome</keyword>
<name>A0A167PFZ1_CALVF</name>
<gene>
    <name evidence="1" type="ORF">CALVIDRAFT_417133</name>
</gene>
<evidence type="ECO:0000313" key="2">
    <source>
        <dbReference type="Proteomes" id="UP000076738"/>
    </source>
</evidence>
<proteinExistence type="predicted"/>
<sequence>MQTGVGWRWYLAASTLCSEQCFHAGRAQHYHFAERIENQPASALSSLEVHQRRAGLRVIVARPCFQKAAVAVVHAERHRNNRNREAKYQAPASQEGRGCSGSRYSAGDPCGNRNVCKIYLIGSAYVQVFNARTKRDNGSERRTQCFPFLRNACRKRNGSRPWIWWYENTVAHADSVAYETREMNATRSEPRACD</sequence>
<reference evidence="1 2" key="1">
    <citation type="journal article" date="2016" name="Mol. Biol. Evol.">
        <title>Comparative Genomics of Early-Diverging Mushroom-Forming Fungi Provides Insights into the Origins of Lignocellulose Decay Capabilities.</title>
        <authorList>
            <person name="Nagy L.G."/>
            <person name="Riley R."/>
            <person name="Tritt A."/>
            <person name="Adam C."/>
            <person name="Daum C."/>
            <person name="Floudas D."/>
            <person name="Sun H."/>
            <person name="Yadav J.S."/>
            <person name="Pangilinan J."/>
            <person name="Larsson K.H."/>
            <person name="Matsuura K."/>
            <person name="Barry K."/>
            <person name="Labutti K."/>
            <person name="Kuo R."/>
            <person name="Ohm R.A."/>
            <person name="Bhattacharya S.S."/>
            <person name="Shirouzu T."/>
            <person name="Yoshinaga Y."/>
            <person name="Martin F.M."/>
            <person name="Grigoriev I.V."/>
            <person name="Hibbett D.S."/>
        </authorList>
    </citation>
    <scope>NUCLEOTIDE SEQUENCE [LARGE SCALE GENOMIC DNA]</scope>
    <source>
        <strain evidence="1 2">TUFC12733</strain>
    </source>
</reference>
<organism evidence="1 2">
    <name type="scientific">Calocera viscosa (strain TUFC12733)</name>
    <dbReference type="NCBI Taxonomy" id="1330018"/>
    <lineage>
        <taxon>Eukaryota</taxon>
        <taxon>Fungi</taxon>
        <taxon>Dikarya</taxon>
        <taxon>Basidiomycota</taxon>
        <taxon>Agaricomycotina</taxon>
        <taxon>Dacrymycetes</taxon>
        <taxon>Dacrymycetales</taxon>
        <taxon>Dacrymycetaceae</taxon>
        <taxon>Calocera</taxon>
    </lineage>
</organism>
<dbReference type="Proteomes" id="UP000076738">
    <property type="component" value="Unassembled WGS sequence"/>
</dbReference>
<dbReference type="EMBL" id="KV417274">
    <property type="protein sequence ID" value="KZO98752.1"/>
    <property type="molecule type" value="Genomic_DNA"/>
</dbReference>
<accession>A0A167PFZ1</accession>